<sequence>MGVTTALDIASPDDLNTLHMVRDALQNATTQNPLLHRSHFMVIVKTAKDWSLDSLCDHVKRVVQHLQIDKLDVLLLSRDSMPPRQNVYERKRVVSAYWECMVQVQRLGLAREIGVSDLLMDEMELIGIAFPANPPAVLGISIEIATDKSHEARTTLRDMLSFAHGRSMDVLVRFPIRGLDRPTEAWEEVRFRIAQRLRATVFDASIVNEAEAEPYYTERHDMTESETLQTSLQIIVRYFIQQGVVVIPVLDGEDDNHFTEDEAHQLFTVLPHPFTGLEPSYSPQTQYSSILTRDELVEIDRVLPLVVTESQADCTE</sequence>
<proteinExistence type="predicted"/>
<organism evidence="1 2">
    <name type="scientific">Pythium oligandrum</name>
    <name type="common">Mycoparasitic fungus</name>
    <dbReference type="NCBI Taxonomy" id="41045"/>
    <lineage>
        <taxon>Eukaryota</taxon>
        <taxon>Sar</taxon>
        <taxon>Stramenopiles</taxon>
        <taxon>Oomycota</taxon>
        <taxon>Peronosporomycetes</taxon>
        <taxon>Pythiales</taxon>
        <taxon>Pythiaceae</taxon>
        <taxon>Pythium</taxon>
    </lineage>
</organism>
<protein>
    <submittedName>
        <fullName evidence="1">Uncharacterized protein</fullName>
    </submittedName>
</protein>
<name>A0A8K1CI39_PYTOL</name>
<accession>A0A8K1CI39</accession>
<comment type="caution">
    <text evidence="1">The sequence shown here is derived from an EMBL/GenBank/DDBJ whole genome shotgun (WGS) entry which is preliminary data.</text>
</comment>
<reference evidence="1" key="1">
    <citation type="submission" date="2019-03" db="EMBL/GenBank/DDBJ databases">
        <title>Long read genome sequence of the mycoparasitic Pythium oligandrum ATCC 38472 isolated from sugarbeet rhizosphere.</title>
        <authorList>
            <person name="Gaulin E."/>
        </authorList>
    </citation>
    <scope>NUCLEOTIDE SEQUENCE</scope>
    <source>
        <strain evidence="1">ATCC 38472_TT</strain>
    </source>
</reference>
<gene>
    <name evidence="1" type="ORF">Poli38472_005506</name>
</gene>
<dbReference type="InterPro" id="IPR036812">
    <property type="entry name" value="NAD(P)_OxRdtase_dom_sf"/>
</dbReference>
<keyword evidence="2" id="KW-1185">Reference proteome</keyword>
<dbReference type="OrthoDB" id="416253at2759"/>
<dbReference type="Proteomes" id="UP000794436">
    <property type="component" value="Unassembled WGS sequence"/>
</dbReference>
<dbReference type="Gene3D" id="3.20.20.100">
    <property type="entry name" value="NADP-dependent oxidoreductase domain"/>
    <property type="match status" value="1"/>
</dbReference>
<evidence type="ECO:0000313" key="1">
    <source>
        <dbReference type="EMBL" id="TMW62888.1"/>
    </source>
</evidence>
<evidence type="ECO:0000313" key="2">
    <source>
        <dbReference type="Proteomes" id="UP000794436"/>
    </source>
</evidence>
<dbReference type="EMBL" id="SPLM01000073">
    <property type="protein sequence ID" value="TMW62888.1"/>
    <property type="molecule type" value="Genomic_DNA"/>
</dbReference>
<dbReference type="AlphaFoldDB" id="A0A8K1CI39"/>
<dbReference type="SUPFAM" id="SSF51430">
    <property type="entry name" value="NAD(P)-linked oxidoreductase"/>
    <property type="match status" value="1"/>
</dbReference>